<dbReference type="Proteomes" id="UP001194468">
    <property type="component" value="Unassembled WGS sequence"/>
</dbReference>
<protein>
    <submittedName>
        <fullName evidence="1">Uncharacterized protein</fullName>
    </submittedName>
</protein>
<dbReference type="AlphaFoldDB" id="A0AAD4G8J3"/>
<keyword evidence="2" id="KW-1185">Reference proteome</keyword>
<name>A0AAD4G8J3_BOLED</name>
<reference evidence="1" key="1">
    <citation type="submission" date="2019-10" db="EMBL/GenBank/DDBJ databases">
        <authorList>
            <consortium name="DOE Joint Genome Institute"/>
            <person name="Kuo A."/>
            <person name="Miyauchi S."/>
            <person name="Kiss E."/>
            <person name="Drula E."/>
            <person name="Kohler A."/>
            <person name="Sanchez-Garcia M."/>
            <person name="Andreopoulos B."/>
            <person name="Barry K.W."/>
            <person name="Bonito G."/>
            <person name="Buee M."/>
            <person name="Carver A."/>
            <person name="Chen C."/>
            <person name="Cichocki N."/>
            <person name="Clum A."/>
            <person name="Culley D."/>
            <person name="Crous P.W."/>
            <person name="Fauchery L."/>
            <person name="Girlanda M."/>
            <person name="Hayes R."/>
            <person name="Keri Z."/>
            <person name="LaButti K."/>
            <person name="Lipzen A."/>
            <person name="Lombard V."/>
            <person name="Magnuson J."/>
            <person name="Maillard F."/>
            <person name="Morin E."/>
            <person name="Murat C."/>
            <person name="Nolan M."/>
            <person name="Ohm R."/>
            <person name="Pangilinan J."/>
            <person name="Pereira M."/>
            <person name="Perotto S."/>
            <person name="Peter M."/>
            <person name="Riley R."/>
            <person name="Sitrit Y."/>
            <person name="Stielow B."/>
            <person name="Szollosi G."/>
            <person name="Zifcakova L."/>
            <person name="Stursova M."/>
            <person name="Spatafora J.W."/>
            <person name="Tedersoo L."/>
            <person name="Vaario L.-M."/>
            <person name="Yamada A."/>
            <person name="Yan M."/>
            <person name="Wang P."/>
            <person name="Xu J."/>
            <person name="Bruns T."/>
            <person name="Baldrian P."/>
            <person name="Vilgalys R."/>
            <person name="Henrissat B."/>
            <person name="Grigoriev I.V."/>
            <person name="Hibbett D."/>
            <person name="Nagy L.G."/>
            <person name="Martin F.M."/>
        </authorList>
    </citation>
    <scope>NUCLEOTIDE SEQUENCE</scope>
    <source>
        <strain evidence="1">BED1</strain>
    </source>
</reference>
<proteinExistence type="predicted"/>
<reference evidence="1" key="2">
    <citation type="journal article" date="2020" name="Nat. Commun.">
        <title>Large-scale genome sequencing of mycorrhizal fungi provides insights into the early evolution of symbiotic traits.</title>
        <authorList>
            <person name="Miyauchi S."/>
            <person name="Kiss E."/>
            <person name="Kuo A."/>
            <person name="Drula E."/>
            <person name="Kohler A."/>
            <person name="Sanchez-Garcia M."/>
            <person name="Morin E."/>
            <person name="Andreopoulos B."/>
            <person name="Barry K.W."/>
            <person name="Bonito G."/>
            <person name="Buee M."/>
            <person name="Carver A."/>
            <person name="Chen C."/>
            <person name="Cichocki N."/>
            <person name="Clum A."/>
            <person name="Culley D."/>
            <person name="Crous P.W."/>
            <person name="Fauchery L."/>
            <person name="Girlanda M."/>
            <person name="Hayes R.D."/>
            <person name="Keri Z."/>
            <person name="LaButti K."/>
            <person name="Lipzen A."/>
            <person name="Lombard V."/>
            <person name="Magnuson J."/>
            <person name="Maillard F."/>
            <person name="Murat C."/>
            <person name="Nolan M."/>
            <person name="Ohm R.A."/>
            <person name="Pangilinan J."/>
            <person name="Pereira M.F."/>
            <person name="Perotto S."/>
            <person name="Peter M."/>
            <person name="Pfister S."/>
            <person name="Riley R."/>
            <person name="Sitrit Y."/>
            <person name="Stielow J.B."/>
            <person name="Szollosi G."/>
            <person name="Zifcakova L."/>
            <person name="Stursova M."/>
            <person name="Spatafora J.W."/>
            <person name="Tedersoo L."/>
            <person name="Vaario L.M."/>
            <person name="Yamada A."/>
            <person name="Yan M."/>
            <person name="Wang P."/>
            <person name="Xu J."/>
            <person name="Bruns T."/>
            <person name="Baldrian P."/>
            <person name="Vilgalys R."/>
            <person name="Dunand C."/>
            <person name="Henrissat B."/>
            <person name="Grigoriev I.V."/>
            <person name="Hibbett D."/>
            <person name="Nagy L.G."/>
            <person name="Martin F.M."/>
        </authorList>
    </citation>
    <scope>NUCLEOTIDE SEQUENCE</scope>
    <source>
        <strain evidence="1">BED1</strain>
    </source>
</reference>
<organism evidence="1 2">
    <name type="scientific">Boletus edulis BED1</name>
    <dbReference type="NCBI Taxonomy" id="1328754"/>
    <lineage>
        <taxon>Eukaryota</taxon>
        <taxon>Fungi</taxon>
        <taxon>Dikarya</taxon>
        <taxon>Basidiomycota</taxon>
        <taxon>Agaricomycotina</taxon>
        <taxon>Agaricomycetes</taxon>
        <taxon>Agaricomycetidae</taxon>
        <taxon>Boletales</taxon>
        <taxon>Boletineae</taxon>
        <taxon>Boletaceae</taxon>
        <taxon>Boletoideae</taxon>
        <taxon>Boletus</taxon>
    </lineage>
</organism>
<comment type="caution">
    <text evidence="1">The sequence shown here is derived from an EMBL/GenBank/DDBJ whole genome shotgun (WGS) entry which is preliminary data.</text>
</comment>
<gene>
    <name evidence="1" type="ORF">L210DRAFT_3508686</name>
</gene>
<sequence>MSLSQASGELINDPEILGAVADKDEDAHSQSTGDRKFSDTGFSSVDACHDKCRTQASGYVLMAVVSERRKKGAYIHLMAENDDNILEWMWSSKDGMRPFARTKYMQERMTPRYRVSVERKRVVERISRHSHELGIDCGSTTQWVLVPRVELHVPGIRETRCFVPGDVAHYKVIAQETRAVEMRMAL</sequence>
<evidence type="ECO:0000313" key="2">
    <source>
        <dbReference type="Proteomes" id="UP001194468"/>
    </source>
</evidence>
<evidence type="ECO:0000313" key="1">
    <source>
        <dbReference type="EMBL" id="KAF8428493.1"/>
    </source>
</evidence>
<dbReference type="EMBL" id="WHUW01000072">
    <property type="protein sequence ID" value="KAF8428493.1"/>
    <property type="molecule type" value="Genomic_DNA"/>
</dbReference>
<accession>A0AAD4G8J3</accession>